<gene>
    <name evidence="8" type="ORF">GHK48_31175</name>
</gene>
<evidence type="ECO:0000256" key="4">
    <source>
        <dbReference type="ARBA" id="ARBA00034320"/>
    </source>
</evidence>
<evidence type="ECO:0000256" key="5">
    <source>
        <dbReference type="ARBA" id="ARBA00045658"/>
    </source>
</evidence>
<accession>A0A844AHR6</accession>
<dbReference type="Gene3D" id="3.40.50.300">
    <property type="entry name" value="P-loop containing nucleotide triphosphate hydrolases"/>
    <property type="match status" value="1"/>
</dbReference>
<dbReference type="PANTHER" id="PTHR13748">
    <property type="entry name" value="COBW-RELATED"/>
    <property type="match status" value="1"/>
</dbReference>
<dbReference type="InterPro" id="IPR003495">
    <property type="entry name" value="CobW/HypB/UreG_nucleotide-bd"/>
</dbReference>
<dbReference type="SUPFAM" id="SSF52540">
    <property type="entry name" value="P-loop containing nucleoside triphosphate hydrolases"/>
    <property type="match status" value="1"/>
</dbReference>
<dbReference type="Pfam" id="PF07683">
    <property type="entry name" value="CobW_C"/>
    <property type="match status" value="1"/>
</dbReference>
<dbReference type="Proteomes" id="UP000466694">
    <property type="component" value="Unassembled WGS sequence"/>
</dbReference>
<name>A0A844AHR6_RHIFR</name>
<dbReference type="Pfam" id="PF02492">
    <property type="entry name" value="cobW"/>
    <property type="match status" value="1"/>
</dbReference>
<dbReference type="EMBL" id="WISZ01000231">
    <property type="protein sequence ID" value="MQX12553.1"/>
    <property type="molecule type" value="Genomic_DNA"/>
</dbReference>
<keyword evidence="2" id="KW-0378">Hydrolase</keyword>
<comment type="similarity">
    <text evidence="4">Belongs to the SIMIBI class G3E GTPase family. ZNG1 subfamily.</text>
</comment>
<dbReference type="InterPro" id="IPR051316">
    <property type="entry name" value="Zinc-reg_GTPase_activator"/>
</dbReference>
<dbReference type="InterPro" id="IPR011629">
    <property type="entry name" value="CobW-like_C"/>
</dbReference>
<dbReference type="InterPro" id="IPR036627">
    <property type="entry name" value="CobW-likC_sf"/>
</dbReference>
<comment type="catalytic activity">
    <reaction evidence="6">
        <text>GTP + H2O = GDP + phosphate + H(+)</text>
        <dbReference type="Rhea" id="RHEA:19669"/>
        <dbReference type="ChEBI" id="CHEBI:15377"/>
        <dbReference type="ChEBI" id="CHEBI:15378"/>
        <dbReference type="ChEBI" id="CHEBI:37565"/>
        <dbReference type="ChEBI" id="CHEBI:43474"/>
        <dbReference type="ChEBI" id="CHEBI:58189"/>
    </reaction>
    <physiologicalReaction direction="left-to-right" evidence="6">
        <dbReference type="Rhea" id="RHEA:19670"/>
    </physiologicalReaction>
</comment>
<comment type="function">
    <text evidence="5">Zinc chaperone that directly transfers zinc cofactor to target proteins, thereby activating them. Zinc is transferred from the CXCC motif in the GTPase domain to the zinc binding site in target proteins in a process requiring GTP hydrolysis.</text>
</comment>
<comment type="caution">
    <text evidence="8">The sequence shown here is derived from an EMBL/GenBank/DDBJ whole genome shotgun (WGS) entry which is preliminary data.</text>
</comment>
<evidence type="ECO:0000313" key="8">
    <source>
        <dbReference type="EMBL" id="MQX12553.1"/>
    </source>
</evidence>
<evidence type="ECO:0000256" key="3">
    <source>
        <dbReference type="ARBA" id="ARBA00023186"/>
    </source>
</evidence>
<dbReference type="Gene3D" id="3.30.1220.10">
    <property type="entry name" value="CobW-like, C-terminal domain"/>
    <property type="match status" value="1"/>
</dbReference>
<dbReference type="GO" id="GO:0000166">
    <property type="term" value="F:nucleotide binding"/>
    <property type="evidence" value="ECO:0007669"/>
    <property type="project" value="UniProtKB-KW"/>
</dbReference>
<evidence type="ECO:0000313" key="9">
    <source>
        <dbReference type="Proteomes" id="UP000466694"/>
    </source>
</evidence>
<proteinExistence type="inferred from homology"/>
<evidence type="ECO:0000259" key="7">
    <source>
        <dbReference type="SMART" id="SM00833"/>
    </source>
</evidence>
<evidence type="ECO:0000256" key="6">
    <source>
        <dbReference type="ARBA" id="ARBA00049117"/>
    </source>
</evidence>
<dbReference type="InterPro" id="IPR027417">
    <property type="entry name" value="P-loop_NTPase"/>
</dbReference>
<dbReference type="SUPFAM" id="SSF90002">
    <property type="entry name" value="Hypothetical protein YjiA, C-terminal domain"/>
    <property type="match status" value="1"/>
</dbReference>
<dbReference type="GO" id="GO:0016787">
    <property type="term" value="F:hydrolase activity"/>
    <property type="evidence" value="ECO:0007669"/>
    <property type="project" value="UniProtKB-KW"/>
</dbReference>
<keyword evidence="3" id="KW-0143">Chaperone</keyword>
<evidence type="ECO:0000256" key="2">
    <source>
        <dbReference type="ARBA" id="ARBA00022801"/>
    </source>
</evidence>
<protein>
    <submittedName>
        <fullName evidence="8">GTP-binding protein</fullName>
    </submittedName>
</protein>
<dbReference type="RefSeq" id="WP_080580077.1">
    <property type="nucleotide sequence ID" value="NZ_BSPA01000004.1"/>
</dbReference>
<dbReference type="SMART" id="SM00833">
    <property type="entry name" value="CobW_C"/>
    <property type="match status" value="1"/>
</dbReference>
<keyword evidence="1" id="KW-0547">Nucleotide-binding</keyword>
<evidence type="ECO:0000256" key="1">
    <source>
        <dbReference type="ARBA" id="ARBA00022741"/>
    </source>
</evidence>
<organism evidence="8 9">
    <name type="scientific">Rhizobium fredii</name>
    <name type="common">Sinorhizobium fredii</name>
    <dbReference type="NCBI Taxonomy" id="380"/>
    <lineage>
        <taxon>Bacteria</taxon>
        <taxon>Pseudomonadati</taxon>
        <taxon>Pseudomonadota</taxon>
        <taxon>Alphaproteobacteria</taxon>
        <taxon>Hyphomicrobiales</taxon>
        <taxon>Rhizobiaceae</taxon>
        <taxon>Sinorhizobium/Ensifer group</taxon>
        <taxon>Sinorhizobium</taxon>
    </lineage>
</organism>
<sequence length="374" mass="40953">MAHDIARPPGNSETGLFFAPTQQSAAQAVPLTVLTGFLGAGKTTLLNRILTGDHGLRVAVLVNDFGSINIDADLIIGVENDGDIINLANGCVCCNIREDLVAAVMQVTARPEQPEYILLEASGVADPSGIALTFMDEGMRDRIRLDSIMCVLDAEQVFAAPEMMELKLRQVAFADMLILNKVDLVTREKIERIKSWLDDRFYRYRLVEASDGNVPLEILLSVGRFDPSRLEGPLPHNQPIHSFACDDPACGHHLHDHRHDHSQAFSTWSYETDQPLSLEALRETARKLPASIYRAKGVIYSSDAPTRRAVLQVVGKRVDLSLQDEWGGRAPRTQIVVIGAAGGIDGAILRDQFQKASAPNQALEQTSPIMRAAS</sequence>
<feature type="domain" description="CobW C-terminal" evidence="7">
    <location>
        <begin position="265"/>
        <end position="357"/>
    </location>
</feature>
<dbReference type="CDD" id="cd03112">
    <property type="entry name" value="CobW-like"/>
    <property type="match status" value="1"/>
</dbReference>
<dbReference type="AlphaFoldDB" id="A0A844AHR6"/>
<reference evidence="8 9" key="1">
    <citation type="journal article" date="2013" name="Genome Biol.">
        <title>Comparative genomics of the core and accessory genomes of 48 Sinorhizobium strains comprising five genospecies.</title>
        <authorList>
            <person name="Sugawara M."/>
            <person name="Epstein B."/>
            <person name="Badgley B.D."/>
            <person name="Unno T."/>
            <person name="Xu L."/>
            <person name="Reese J."/>
            <person name="Gyaneshwar P."/>
            <person name="Denny R."/>
            <person name="Mudge J."/>
            <person name="Bharti A.K."/>
            <person name="Farmer A.D."/>
            <person name="May G.D."/>
            <person name="Woodward J.E."/>
            <person name="Medigue C."/>
            <person name="Vallenet D."/>
            <person name="Lajus A."/>
            <person name="Rouy Z."/>
            <person name="Martinez-Vaz B."/>
            <person name="Tiffin P."/>
            <person name="Young N.D."/>
            <person name="Sadowsky M.J."/>
        </authorList>
    </citation>
    <scope>NUCLEOTIDE SEQUENCE [LARGE SCALE GENOMIC DNA]</scope>
    <source>
        <strain evidence="8 9">USDA205</strain>
    </source>
</reference>